<evidence type="ECO:0000256" key="3">
    <source>
        <dbReference type="ARBA" id="ARBA00006669"/>
    </source>
</evidence>
<organism evidence="11 12">
    <name type="scientific">Chitinophaga parva</name>
    <dbReference type="NCBI Taxonomy" id="2169414"/>
    <lineage>
        <taxon>Bacteria</taxon>
        <taxon>Pseudomonadati</taxon>
        <taxon>Bacteroidota</taxon>
        <taxon>Chitinophagia</taxon>
        <taxon>Chitinophagales</taxon>
        <taxon>Chitinophagaceae</taxon>
        <taxon>Chitinophaga</taxon>
    </lineage>
</organism>
<protein>
    <recommendedName>
        <fullName evidence="4">Nicotinamide riboside transporter PnuC</fullName>
    </recommendedName>
</protein>
<evidence type="ECO:0000256" key="9">
    <source>
        <dbReference type="ARBA" id="ARBA00023136"/>
    </source>
</evidence>
<evidence type="ECO:0000256" key="6">
    <source>
        <dbReference type="ARBA" id="ARBA00022475"/>
    </source>
</evidence>
<accession>A0A2T7BL72</accession>
<dbReference type="AlphaFoldDB" id="A0A2T7BL72"/>
<name>A0A2T7BL72_9BACT</name>
<dbReference type="Pfam" id="PF04973">
    <property type="entry name" value="NMN_transporter"/>
    <property type="match status" value="1"/>
</dbReference>
<evidence type="ECO:0000256" key="8">
    <source>
        <dbReference type="ARBA" id="ARBA00022989"/>
    </source>
</evidence>
<dbReference type="RefSeq" id="WP_108685065.1">
    <property type="nucleotide sequence ID" value="NZ_QCYK01000001.1"/>
</dbReference>
<keyword evidence="12" id="KW-1185">Reference proteome</keyword>
<proteinExistence type="inferred from homology"/>
<evidence type="ECO:0000256" key="4">
    <source>
        <dbReference type="ARBA" id="ARBA00017522"/>
    </source>
</evidence>
<comment type="caution">
    <text evidence="11">The sequence shown here is derived from an EMBL/GenBank/DDBJ whole genome shotgun (WGS) entry which is preliminary data.</text>
</comment>
<evidence type="ECO:0000313" key="11">
    <source>
        <dbReference type="EMBL" id="PUZ28426.1"/>
    </source>
</evidence>
<dbReference type="NCBIfam" id="TIGR01528">
    <property type="entry name" value="NMN_trans_PnuC"/>
    <property type="match status" value="1"/>
</dbReference>
<keyword evidence="8 10" id="KW-1133">Transmembrane helix</keyword>
<keyword evidence="9 10" id="KW-0472">Membrane</keyword>
<evidence type="ECO:0000256" key="2">
    <source>
        <dbReference type="ARBA" id="ARBA00004651"/>
    </source>
</evidence>
<gene>
    <name evidence="11" type="ORF">DCC81_02770</name>
</gene>
<keyword evidence="5" id="KW-0813">Transport</keyword>
<comment type="similarity">
    <text evidence="3">Belongs to the nicotinamide ribonucleoside (NR) uptake permease (TC 4.B.1) family.</text>
</comment>
<reference evidence="11 12" key="1">
    <citation type="submission" date="2018-04" db="EMBL/GenBank/DDBJ databases">
        <title>Chitinophaga fuyangensis sp. nov., isolated from soil in a chemical factory.</title>
        <authorList>
            <person name="Chen K."/>
        </authorList>
    </citation>
    <scope>NUCLEOTIDE SEQUENCE [LARGE SCALE GENOMIC DNA]</scope>
    <source>
        <strain evidence="11 12">LY-1</strain>
    </source>
</reference>
<dbReference type="GO" id="GO:0005886">
    <property type="term" value="C:plasma membrane"/>
    <property type="evidence" value="ECO:0007669"/>
    <property type="project" value="UniProtKB-SubCell"/>
</dbReference>
<evidence type="ECO:0000256" key="5">
    <source>
        <dbReference type="ARBA" id="ARBA00022448"/>
    </source>
</evidence>
<feature type="transmembrane region" description="Helical" evidence="10">
    <location>
        <begin position="177"/>
        <end position="195"/>
    </location>
</feature>
<evidence type="ECO:0000256" key="1">
    <source>
        <dbReference type="ARBA" id="ARBA00002672"/>
    </source>
</evidence>
<evidence type="ECO:0000256" key="10">
    <source>
        <dbReference type="SAM" id="Phobius"/>
    </source>
</evidence>
<keyword evidence="7 10" id="KW-0812">Transmembrane</keyword>
<dbReference type="Proteomes" id="UP000244450">
    <property type="component" value="Unassembled WGS sequence"/>
</dbReference>
<dbReference type="PANTHER" id="PTHR36122:SF2">
    <property type="entry name" value="NICOTINAMIDE RIBOSIDE TRANSPORTER PNUC"/>
    <property type="match status" value="1"/>
</dbReference>
<sequence>MNFQSFVQGMLAEGAHMKPLEVVGVVFGVLSVLYSNWNKIYVYPTGLVSTGIYIYLFIAGGLYADAGLNGYYFVMSVYGWYHWSRKDAARHHTPVSHTTRPELVTAILIAAIGWGVIYLLLRFATDSTVPVFDAFVSATACSGMWLLARRKVENWLLLNISNLAAVPLLIYKHYYLTAALTVFLFVVACFGYVNWKRIAAREAALPS</sequence>
<feature type="transmembrane region" description="Helical" evidence="10">
    <location>
        <begin position="102"/>
        <end position="121"/>
    </location>
</feature>
<feature type="transmembrane region" description="Helical" evidence="10">
    <location>
        <begin position="20"/>
        <end position="37"/>
    </location>
</feature>
<dbReference type="EMBL" id="QCYK01000001">
    <property type="protein sequence ID" value="PUZ28426.1"/>
    <property type="molecule type" value="Genomic_DNA"/>
</dbReference>
<dbReference type="InterPro" id="IPR006419">
    <property type="entry name" value="NMN_transpt_PnuC"/>
</dbReference>
<dbReference type="PANTHER" id="PTHR36122">
    <property type="entry name" value="NICOTINAMIDE RIBOSIDE TRANSPORTER PNUC"/>
    <property type="match status" value="1"/>
</dbReference>
<feature type="transmembrane region" description="Helical" evidence="10">
    <location>
        <begin position="52"/>
        <end position="81"/>
    </location>
</feature>
<comment type="subcellular location">
    <subcellularLocation>
        <location evidence="2">Cell membrane</location>
        <topology evidence="2">Multi-pass membrane protein</topology>
    </subcellularLocation>
</comment>
<dbReference type="GO" id="GO:0034257">
    <property type="term" value="F:nicotinamide riboside transmembrane transporter activity"/>
    <property type="evidence" value="ECO:0007669"/>
    <property type="project" value="InterPro"/>
</dbReference>
<comment type="function">
    <text evidence="1">Required for nicotinamide riboside transport across the inner membrane.</text>
</comment>
<dbReference type="OrthoDB" id="9791248at2"/>
<keyword evidence="6" id="KW-1003">Cell membrane</keyword>
<evidence type="ECO:0000313" key="12">
    <source>
        <dbReference type="Proteomes" id="UP000244450"/>
    </source>
</evidence>
<evidence type="ECO:0000256" key="7">
    <source>
        <dbReference type="ARBA" id="ARBA00022692"/>
    </source>
</evidence>